<dbReference type="Proteomes" id="UP000315995">
    <property type="component" value="Chromosome"/>
</dbReference>
<dbReference type="AlphaFoldDB" id="A0A4Y6PWM0"/>
<name>A0A4Y6PWM0_PERCE</name>
<keyword evidence="2" id="KW-0732">Signal</keyword>
<dbReference type="EMBL" id="CP041186">
    <property type="protein sequence ID" value="QDG52731.1"/>
    <property type="molecule type" value="Genomic_DNA"/>
</dbReference>
<evidence type="ECO:0000313" key="4">
    <source>
        <dbReference type="Proteomes" id="UP000315995"/>
    </source>
</evidence>
<gene>
    <name evidence="3" type="ORF">FIV42_18890</name>
</gene>
<accession>A0A5B8YBV0</accession>
<dbReference type="RefSeq" id="WP_141199196.1">
    <property type="nucleotide sequence ID" value="NZ_CP041186.1"/>
</dbReference>
<feature type="signal peptide" evidence="2">
    <location>
        <begin position="1"/>
        <end position="25"/>
    </location>
</feature>
<evidence type="ECO:0000256" key="1">
    <source>
        <dbReference type="SAM" id="MobiDB-lite"/>
    </source>
</evidence>
<proteinExistence type="predicted"/>
<sequence length="202" mass="22245">MKKRYPLNILTALLVCVMSTQIAWGQGAGNASAGDDPLSELTSEDSLSLLDEDIDSLSNQEMLSRASKKVKTMRQTLARTGELLDTVQEKERDVLKVNCINEKQAAMKGFVKVSEQAYVNLETAAQKGDNAEAKHNYKLVSLGNQRVKSLSQEARLCTGEERRFAGKGDIEVVRPDNGKEEVDGPDEGDILTEDLPELTPYQ</sequence>
<dbReference type="OrthoDB" id="5501658at2"/>
<feature type="region of interest" description="Disordered" evidence="1">
    <location>
        <begin position="168"/>
        <end position="202"/>
    </location>
</feature>
<accession>A0A4Y6PWM0</accession>
<feature type="compositionally biased region" description="Basic and acidic residues" evidence="1">
    <location>
        <begin position="168"/>
        <end position="182"/>
    </location>
</feature>
<feature type="chain" id="PRO_5030106575" evidence="2">
    <location>
        <begin position="26"/>
        <end position="202"/>
    </location>
</feature>
<reference evidence="3 4" key="1">
    <citation type="submission" date="2019-06" db="EMBL/GenBank/DDBJ databases">
        <title>Persicimonas caeni gen. nov., sp. nov., a predatory bacterium isolated from solar saltern.</title>
        <authorList>
            <person name="Wang S."/>
        </authorList>
    </citation>
    <scope>NUCLEOTIDE SEQUENCE [LARGE SCALE GENOMIC DNA]</scope>
    <source>
        <strain evidence="3 4">YN101</strain>
    </source>
</reference>
<feature type="compositionally biased region" description="Acidic residues" evidence="1">
    <location>
        <begin position="183"/>
        <end position="196"/>
    </location>
</feature>
<evidence type="ECO:0000256" key="2">
    <source>
        <dbReference type="SAM" id="SignalP"/>
    </source>
</evidence>
<protein>
    <submittedName>
        <fullName evidence="3">Uncharacterized protein</fullName>
    </submittedName>
</protein>
<keyword evidence="4" id="KW-1185">Reference proteome</keyword>
<organism evidence="3 4">
    <name type="scientific">Persicimonas caeni</name>
    <dbReference type="NCBI Taxonomy" id="2292766"/>
    <lineage>
        <taxon>Bacteria</taxon>
        <taxon>Deltaproteobacteria</taxon>
        <taxon>Bradymonadales</taxon>
        <taxon>Bradymonadaceae</taxon>
        <taxon>Persicimonas</taxon>
    </lineage>
</organism>
<evidence type="ECO:0000313" key="3">
    <source>
        <dbReference type="EMBL" id="QDG52731.1"/>
    </source>
</evidence>